<protein>
    <submittedName>
        <fullName evidence="3">Uncharacterized protein</fullName>
    </submittedName>
</protein>
<keyword evidence="2" id="KW-0732">Signal</keyword>
<evidence type="ECO:0000256" key="2">
    <source>
        <dbReference type="SAM" id="SignalP"/>
    </source>
</evidence>
<proteinExistence type="predicted"/>
<dbReference type="RefSeq" id="WP_099791716.1">
    <property type="nucleotide sequence ID" value="NZ_JBHLYV010000095.1"/>
</dbReference>
<accession>A0A2G8TC02</accession>
<keyword evidence="4" id="KW-1185">Reference proteome</keyword>
<feature type="signal peptide" evidence="2">
    <location>
        <begin position="1"/>
        <end position="18"/>
    </location>
</feature>
<evidence type="ECO:0000256" key="1">
    <source>
        <dbReference type="SAM" id="MobiDB-lite"/>
    </source>
</evidence>
<name>A0A2G8TC02_9BURK</name>
<evidence type="ECO:0000313" key="4">
    <source>
        <dbReference type="Proteomes" id="UP000230390"/>
    </source>
</evidence>
<dbReference type="EMBL" id="PDOC01000016">
    <property type="protein sequence ID" value="PIL43208.1"/>
    <property type="molecule type" value="Genomic_DNA"/>
</dbReference>
<feature type="chain" id="PRO_5013795705" evidence="2">
    <location>
        <begin position="19"/>
        <end position="78"/>
    </location>
</feature>
<sequence>MKKLIFMLALLIGSSAHAQVYFDSGSARPNNPGAAKRDVREQQRAQPAAKARPKLVRCRDGVRRQARLCARHGGVARR</sequence>
<reference evidence="3 4" key="1">
    <citation type="submission" date="2017-10" db="EMBL/GenBank/DDBJ databases">
        <title>Massilia psychrophilum sp. nov., a novel purple-pigmented bacterium isolated from Tianshan glacier, Xinjiang Municipality, China.</title>
        <authorList>
            <person name="Wang H."/>
        </authorList>
    </citation>
    <scope>NUCLEOTIDE SEQUENCE [LARGE SCALE GENOMIC DNA]</scope>
    <source>
        <strain evidence="3 4">JCM 30074</strain>
    </source>
</reference>
<evidence type="ECO:0000313" key="3">
    <source>
        <dbReference type="EMBL" id="PIL43208.1"/>
    </source>
</evidence>
<organism evidence="3 4">
    <name type="scientific">Massilia eurypsychrophila</name>
    <dbReference type="NCBI Taxonomy" id="1485217"/>
    <lineage>
        <taxon>Bacteria</taxon>
        <taxon>Pseudomonadati</taxon>
        <taxon>Pseudomonadota</taxon>
        <taxon>Betaproteobacteria</taxon>
        <taxon>Burkholderiales</taxon>
        <taxon>Oxalobacteraceae</taxon>
        <taxon>Telluria group</taxon>
        <taxon>Massilia</taxon>
    </lineage>
</organism>
<comment type="caution">
    <text evidence="3">The sequence shown here is derived from an EMBL/GenBank/DDBJ whole genome shotgun (WGS) entry which is preliminary data.</text>
</comment>
<feature type="region of interest" description="Disordered" evidence="1">
    <location>
        <begin position="25"/>
        <end position="57"/>
    </location>
</feature>
<dbReference type="AlphaFoldDB" id="A0A2G8TC02"/>
<dbReference type="Proteomes" id="UP000230390">
    <property type="component" value="Unassembled WGS sequence"/>
</dbReference>
<gene>
    <name evidence="3" type="ORF">CR105_20670</name>
</gene>